<dbReference type="PANTHER" id="PTHR42791">
    <property type="entry name" value="GNAT FAMILY ACETYLTRANSFERASE"/>
    <property type="match status" value="1"/>
</dbReference>
<organism evidence="2 3">
    <name type="scientific">Aspergillus lucknowensis</name>
    <dbReference type="NCBI Taxonomy" id="176173"/>
    <lineage>
        <taxon>Eukaryota</taxon>
        <taxon>Fungi</taxon>
        <taxon>Dikarya</taxon>
        <taxon>Ascomycota</taxon>
        <taxon>Pezizomycotina</taxon>
        <taxon>Eurotiomycetes</taxon>
        <taxon>Eurotiomycetidae</taxon>
        <taxon>Eurotiales</taxon>
        <taxon>Aspergillaceae</taxon>
        <taxon>Aspergillus</taxon>
        <taxon>Aspergillus subgen. Nidulantes</taxon>
    </lineage>
</organism>
<accession>A0ABR4M0Y2</accession>
<dbReference type="Gene3D" id="3.40.630.30">
    <property type="match status" value="1"/>
</dbReference>
<name>A0ABR4M0Y2_9EURO</name>
<dbReference type="RefSeq" id="XP_070889369.1">
    <property type="nucleotide sequence ID" value="XM_071032330.1"/>
</dbReference>
<protein>
    <submittedName>
        <fullName evidence="2">Acyl-CoA N-acyltransferase</fullName>
    </submittedName>
</protein>
<gene>
    <name evidence="2" type="ORF">BJX67DRAFT_378364</name>
</gene>
<dbReference type="Pfam" id="PF13508">
    <property type="entry name" value="Acetyltransf_7"/>
    <property type="match status" value="1"/>
</dbReference>
<reference evidence="2 3" key="1">
    <citation type="submission" date="2024-07" db="EMBL/GenBank/DDBJ databases">
        <title>Section-level genome sequencing and comparative genomics of Aspergillus sections Usti and Cavernicolus.</title>
        <authorList>
            <consortium name="Lawrence Berkeley National Laboratory"/>
            <person name="Nybo J.L."/>
            <person name="Vesth T.C."/>
            <person name="Theobald S."/>
            <person name="Frisvad J.C."/>
            <person name="Larsen T.O."/>
            <person name="Kjaerboelling I."/>
            <person name="Rothschild-Mancinelli K."/>
            <person name="Lyhne E.K."/>
            <person name="Kogle M.E."/>
            <person name="Barry K."/>
            <person name="Clum A."/>
            <person name="Na H."/>
            <person name="Ledsgaard L."/>
            <person name="Lin J."/>
            <person name="Lipzen A."/>
            <person name="Kuo A."/>
            <person name="Riley R."/>
            <person name="Mondo S."/>
            <person name="Labutti K."/>
            <person name="Haridas S."/>
            <person name="Pangalinan J."/>
            <person name="Salamov A.A."/>
            <person name="Simmons B.A."/>
            <person name="Magnuson J.K."/>
            <person name="Chen J."/>
            <person name="Drula E."/>
            <person name="Henrissat B."/>
            <person name="Wiebenga A."/>
            <person name="Lubbers R.J."/>
            <person name="Gomes A.C."/>
            <person name="Macurrencykelacurrency M.R."/>
            <person name="Stajich J."/>
            <person name="Grigoriev I.V."/>
            <person name="Mortensen U.H."/>
            <person name="De Vries R.P."/>
            <person name="Baker S.E."/>
            <person name="Andersen M.R."/>
        </authorList>
    </citation>
    <scope>NUCLEOTIDE SEQUENCE [LARGE SCALE GENOMIC DNA]</scope>
    <source>
        <strain evidence="2 3">CBS 449.75</strain>
    </source>
</reference>
<dbReference type="CDD" id="cd04301">
    <property type="entry name" value="NAT_SF"/>
    <property type="match status" value="1"/>
</dbReference>
<evidence type="ECO:0000313" key="2">
    <source>
        <dbReference type="EMBL" id="KAL2870390.1"/>
    </source>
</evidence>
<proteinExistence type="predicted"/>
<comment type="caution">
    <text evidence="2">The sequence shown here is derived from an EMBL/GenBank/DDBJ whole genome shotgun (WGS) entry which is preliminary data.</text>
</comment>
<sequence>MDIHILPLTKSDIPEAVECIQTVFADDPFFRYMFDQSSYNIARNAASLSAHFLHGLSINAPIYVAKVTSLKKSGSDEESRIIGICWWHLPLSTTSRTPFTVRAQDCLLSLRQLLANIRYAGRGGLRLHRYRQWKELQARMHAKIWTNTRGYYFCNVIAVRSEMRGRGVGRRLVEAVTQRADAEGMPCYLESSKGMPNLLIYEKLGFELVSEIECVDGKDICTLYCMIRPPVKHESEN</sequence>
<keyword evidence="3" id="KW-1185">Reference proteome</keyword>
<dbReference type="PANTHER" id="PTHR42791:SF4">
    <property type="entry name" value="ACETYLTRANSFERASE, GNAT FAMILY FAMILY (AFU_ORTHOLOGUE AFUA_4G09540)-RELATED"/>
    <property type="match status" value="1"/>
</dbReference>
<evidence type="ECO:0000313" key="3">
    <source>
        <dbReference type="Proteomes" id="UP001610432"/>
    </source>
</evidence>
<dbReference type="InterPro" id="IPR052523">
    <property type="entry name" value="Trichothecene_AcTrans"/>
</dbReference>
<dbReference type="SUPFAM" id="SSF55729">
    <property type="entry name" value="Acyl-CoA N-acyltransferases (Nat)"/>
    <property type="match status" value="1"/>
</dbReference>
<dbReference type="InterPro" id="IPR016181">
    <property type="entry name" value="Acyl_CoA_acyltransferase"/>
</dbReference>
<dbReference type="PROSITE" id="PS51186">
    <property type="entry name" value="GNAT"/>
    <property type="match status" value="1"/>
</dbReference>
<feature type="domain" description="N-acetyltransferase" evidence="1">
    <location>
        <begin position="157"/>
        <end position="231"/>
    </location>
</feature>
<dbReference type="GeneID" id="98147402"/>
<evidence type="ECO:0000259" key="1">
    <source>
        <dbReference type="PROSITE" id="PS51186"/>
    </source>
</evidence>
<dbReference type="InterPro" id="IPR000182">
    <property type="entry name" value="GNAT_dom"/>
</dbReference>
<dbReference type="Proteomes" id="UP001610432">
    <property type="component" value="Unassembled WGS sequence"/>
</dbReference>
<dbReference type="EMBL" id="JBFXLQ010000006">
    <property type="protein sequence ID" value="KAL2870390.1"/>
    <property type="molecule type" value="Genomic_DNA"/>
</dbReference>